<protein>
    <recommendedName>
        <fullName evidence="1">YdhG-like domain-containing protein</fullName>
    </recommendedName>
</protein>
<feature type="domain" description="YdhG-like" evidence="1">
    <location>
        <begin position="20"/>
        <end position="131"/>
    </location>
</feature>
<name>A0A382BUG8_9ZZZZ</name>
<accession>A0A382BUG8</accession>
<gene>
    <name evidence="2" type="ORF">METZ01_LOCUS170118</name>
</gene>
<evidence type="ECO:0000259" key="1">
    <source>
        <dbReference type="Pfam" id="PF08818"/>
    </source>
</evidence>
<reference evidence="2" key="1">
    <citation type="submission" date="2018-05" db="EMBL/GenBank/DDBJ databases">
        <authorList>
            <person name="Lanie J.A."/>
            <person name="Ng W.-L."/>
            <person name="Kazmierczak K.M."/>
            <person name="Andrzejewski T.M."/>
            <person name="Davidsen T.M."/>
            <person name="Wayne K.J."/>
            <person name="Tettelin H."/>
            <person name="Glass J.I."/>
            <person name="Rusch D."/>
            <person name="Podicherti R."/>
            <person name="Tsui H.-C.T."/>
            <person name="Winkler M.E."/>
        </authorList>
    </citation>
    <scope>NUCLEOTIDE SEQUENCE</scope>
</reference>
<evidence type="ECO:0000313" key="2">
    <source>
        <dbReference type="EMBL" id="SVB17264.1"/>
    </source>
</evidence>
<dbReference type="SUPFAM" id="SSF159888">
    <property type="entry name" value="YdhG-like"/>
    <property type="match status" value="1"/>
</dbReference>
<sequence>MAQSSVANVEDYLKDLPEDRREIISTIRSKILKNLPIGYVESMNWGMISYEIPLETYPDTYNNQPLGIAAIASQKNYISIYLMGCYMVPEQQKTLLMAFKKMGVKPNMGKSCIRFTKLDKIPLDTIIGLIQDFPVEEYIKRYELVKK</sequence>
<dbReference type="Gene3D" id="3.90.1150.200">
    <property type="match status" value="1"/>
</dbReference>
<organism evidence="2">
    <name type="scientific">marine metagenome</name>
    <dbReference type="NCBI Taxonomy" id="408172"/>
    <lineage>
        <taxon>unclassified sequences</taxon>
        <taxon>metagenomes</taxon>
        <taxon>ecological metagenomes</taxon>
    </lineage>
</organism>
<dbReference type="InterPro" id="IPR014922">
    <property type="entry name" value="YdhG-like"/>
</dbReference>
<dbReference type="EMBL" id="UINC01031358">
    <property type="protein sequence ID" value="SVB17264.1"/>
    <property type="molecule type" value="Genomic_DNA"/>
</dbReference>
<dbReference type="AlphaFoldDB" id="A0A382BUG8"/>
<dbReference type="Pfam" id="PF08818">
    <property type="entry name" value="DUF1801"/>
    <property type="match status" value="1"/>
</dbReference>
<proteinExistence type="predicted"/>